<dbReference type="PANTHER" id="PTHR11183">
    <property type="entry name" value="GLYCOGENIN SUBFAMILY MEMBER"/>
    <property type="match status" value="1"/>
</dbReference>
<dbReference type="SUPFAM" id="SSF53448">
    <property type="entry name" value="Nucleotide-diphospho-sugar transferases"/>
    <property type="match status" value="1"/>
</dbReference>
<dbReference type="InterPro" id="IPR050587">
    <property type="entry name" value="GNT1/Glycosyltrans_8"/>
</dbReference>
<comment type="caution">
    <text evidence="1">The sequence shown here is derived from an EMBL/GenBank/DDBJ whole genome shotgun (WGS) entry which is preliminary data.</text>
</comment>
<dbReference type="Pfam" id="PF01501">
    <property type="entry name" value="Glyco_transf_8"/>
    <property type="match status" value="1"/>
</dbReference>
<dbReference type="OrthoDB" id="2014201at2759"/>
<evidence type="ECO:0000313" key="2">
    <source>
        <dbReference type="Proteomes" id="UP001148786"/>
    </source>
</evidence>
<evidence type="ECO:0008006" key="3">
    <source>
        <dbReference type="Google" id="ProtNLM"/>
    </source>
</evidence>
<dbReference type="AlphaFoldDB" id="A0A9W8K9G7"/>
<name>A0A9W8K9G7_9AGAR</name>
<sequence>MSSRYAYVTLLTTPSYLAGVLVLDHCLRAVNSKYPLVVMITPSLPEEVRAILRKRSILMREVKSLQPPNGMHTLAAHDVRFADTWTKLRGFELIEYTRIVLLDSDMIVLKNMDELMLLDIPNEHIAAVHVCACNPRRMSHYPKDWRPDNCAHTAVKHPTEPPPSITENSPRPYTQLNSGTVVLSPSMKLAADVMQYLFTCDRISEWKFPDQDLLSSFFQGRWRPISWYYNALRSLHSVHPIIWSEGEIRCLHYIFADKPWQSRITPPASEEGFDVMDRWWWERFDELGKVMSRSDPRGWELVAATVDNRF</sequence>
<organism evidence="1 2">
    <name type="scientific">Agrocybe chaxingu</name>
    <dbReference type="NCBI Taxonomy" id="84603"/>
    <lineage>
        <taxon>Eukaryota</taxon>
        <taxon>Fungi</taxon>
        <taxon>Dikarya</taxon>
        <taxon>Basidiomycota</taxon>
        <taxon>Agaricomycotina</taxon>
        <taxon>Agaricomycetes</taxon>
        <taxon>Agaricomycetidae</taxon>
        <taxon>Agaricales</taxon>
        <taxon>Agaricineae</taxon>
        <taxon>Strophariaceae</taxon>
        <taxon>Agrocybe</taxon>
    </lineage>
</organism>
<gene>
    <name evidence="1" type="ORF">NLJ89_g4619</name>
</gene>
<evidence type="ECO:0000313" key="1">
    <source>
        <dbReference type="EMBL" id="KAJ3510542.1"/>
    </source>
</evidence>
<dbReference type="Proteomes" id="UP001148786">
    <property type="component" value="Unassembled WGS sequence"/>
</dbReference>
<reference evidence="1" key="1">
    <citation type="submission" date="2022-07" db="EMBL/GenBank/DDBJ databases">
        <title>Genome Sequence of Agrocybe chaxingu.</title>
        <authorList>
            <person name="Buettner E."/>
        </authorList>
    </citation>
    <scope>NUCLEOTIDE SEQUENCE</scope>
    <source>
        <strain evidence="1">MP-N11</strain>
    </source>
</reference>
<dbReference type="CDD" id="cd02537">
    <property type="entry name" value="GT8_Glycogenin"/>
    <property type="match status" value="1"/>
</dbReference>
<dbReference type="InterPro" id="IPR002495">
    <property type="entry name" value="Glyco_trans_8"/>
</dbReference>
<protein>
    <recommendedName>
        <fullName evidence="3">Glycosyltransferase family 8 protein</fullName>
    </recommendedName>
</protein>
<dbReference type="EMBL" id="JANKHO010000391">
    <property type="protein sequence ID" value="KAJ3510542.1"/>
    <property type="molecule type" value="Genomic_DNA"/>
</dbReference>
<dbReference type="Gene3D" id="3.90.550.10">
    <property type="entry name" value="Spore Coat Polysaccharide Biosynthesis Protein SpsA, Chain A"/>
    <property type="match status" value="1"/>
</dbReference>
<dbReference type="GO" id="GO:0016757">
    <property type="term" value="F:glycosyltransferase activity"/>
    <property type="evidence" value="ECO:0007669"/>
    <property type="project" value="InterPro"/>
</dbReference>
<accession>A0A9W8K9G7</accession>
<dbReference type="InterPro" id="IPR029044">
    <property type="entry name" value="Nucleotide-diphossugar_trans"/>
</dbReference>
<keyword evidence="2" id="KW-1185">Reference proteome</keyword>
<proteinExistence type="predicted"/>